<protein>
    <submittedName>
        <fullName evidence="2">Uncharacterized protein</fullName>
    </submittedName>
</protein>
<accession>A0AAV5J0H5</accession>
<keyword evidence="1" id="KW-0472">Membrane</keyword>
<gene>
    <name evidence="2" type="ORF">SLEP1_g16130</name>
</gene>
<name>A0AAV5J0H5_9ROSI</name>
<dbReference type="AlphaFoldDB" id="A0AAV5J0H5"/>
<feature type="transmembrane region" description="Helical" evidence="1">
    <location>
        <begin position="12"/>
        <end position="30"/>
    </location>
</feature>
<dbReference type="EMBL" id="BPVZ01000021">
    <property type="protein sequence ID" value="GKV03894.1"/>
    <property type="molecule type" value="Genomic_DNA"/>
</dbReference>
<keyword evidence="3" id="KW-1185">Reference proteome</keyword>
<evidence type="ECO:0000313" key="3">
    <source>
        <dbReference type="Proteomes" id="UP001054252"/>
    </source>
</evidence>
<reference evidence="2 3" key="1">
    <citation type="journal article" date="2021" name="Commun. Biol.">
        <title>The genome of Shorea leprosula (Dipterocarpaceae) highlights the ecological relevance of drought in aseasonal tropical rainforests.</title>
        <authorList>
            <person name="Ng K.K.S."/>
            <person name="Kobayashi M.J."/>
            <person name="Fawcett J.A."/>
            <person name="Hatakeyama M."/>
            <person name="Paape T."/>
            <person name="Ng C.H."/>
            <person name="Ang C.C."/>
            <person name="Tnah L.H."/>
            <person name="Lee C.T."/>
            <person name="Nishiyama T."/>
            <person name="Sese J."/>
            <person name="O'Brien M.J."/>
            <person name="Copetti D."/>
            <person name="Mohd Noor M.I."/>
            <person name="Ong R.C."/>
            <person name="Putra M."/>
            <person name="Sireger I.Z."/>
            <person name="Indrioko S."/>
            <person name="Kosugi Y."/>
            <person name="Izuno A."/>
            <person name="Isagi Y."/>
            <person name="Lee S.L."/>
            <person name="Shimizu K.K."/>
        </authorList>
    </citation>
    <scope>NUCLEOTIDE SEQUENCE [LARGE SCALE GENOMIC DNA]</scope>
    <source>
        <strain evidence="2">214</strain>
    </source>
</reference>
<keyword evidence="1" id="KW-1133">Transmembrane helix</keyword>
<comment type="caution">
    <text evidence="2">The sequence shown here is derived from an EMBL/GenBank/DDBJ whole genome shotgun (WGS) entry which is preliminary data.</text>
</comment>
<dbReference type="Proteomes" id="UP001054252">
    <property type="component" value="Unassembled WGS sequence"/>
</dbReference>
<keyword evidence="1" id="KW-0812">Transmembrane</keyword>
<evidence type="ECO:0000256" key="1">
    <source>
        <dbReference type="SAM" id="Phobius"/>
    </source>
</evidence>
<organism evidence="2 3">
    <name type="scientific">Rubroshorea leprosula</name>
    <dbReference type="NCBI Taxonomy" id="152421"/>
    <lineage>
        <taxon>Eukaryota</taxon>
        <taxon>Viridiplantae</taxon>
        <taxon>Streptophyta</taxon>
        <taxon>Embryophyta</taxon>
        <taxon>Tracheophyta</taxon>
        <taxon>Spermatophyta</taxon>
        <taxon>Magnoliopsida</taxon>
        <taxon>eudicotyledons</taxon>
        <taxon>Gunneridae</taxon>
        <taxon>Pentapetalae</taxon>
        <taxon>rosids</taxon>
        <taxon>malvids</taxon>
        <taxon>Malvales</taxon>
        <taxon>Dipterocarpaceae</taxon>
        <taxon>Rubroshorea</taxon>
    </lineage>
</organism>
<evidence type="ECO:0000313" key="2">
    <source>
        <dbReference type="EMBL" id="GKV03894.1"/>
    </source>
</evidence>
<sequence length="35" mass="3979">MYFCRADSSYQWELLNTVISVILLVGLYTSKSCAC</sequence>
<proteinExistence type="predicted"/>